<organism evidence="4 5">
    <name type="scientific">Rhodovulum sulfidophilum</name>
    <name type="common">Rhodobacter sulfidophilus</name>
    <dbReference type="NCBI Taxonomy" id="35806"/>
    <lineage>
        <taxon>Bacteria</taxon>
        <taxon>Pseudomonadati</taxon>
        <taxon>Pseudomonadota</taxon>
        <taxon>Alphaproteobacteria</taxon>
        <taxon>Rhodobacterales</taxon>
        <taxon>Paracoccaceae</taxon>
        <taxon>Rhodovulum</taxon>
    </lineage>
</organism>
<evidence type="ECO:0000256" key="1">
    <source>
        <dbReference type="ARBA" id="ARBA00010690"/>
    </source>
</evidence>
<dbReference type="EMBL" id="AP014800">
    <property type="protein sequence ID" value="BAQ70706.1"/>
    <property type="molecule type" value="Genomic_DNA"/>
</dbReference>
<sequence length="359" mass="39136">MSDEDPGDKQFEPTQKKLDDARRKGEIARSTDINTAAVYAGFALTALALGGTSLIKMGELGAGMIGQADRLAPLLLEGHGSAPVGGLMAQFGLVVLPWLAIPALAALASVLAQRSLVVAPEKLLPKLSRINPIETAKNKFGRSGLFEFTKSTVKLALYTILLALYLSHHVEEMLGTMYLSPAMAAAKLVRMSAEFLTVVVAIAASIGVVDYLWQIAEHRRRHRMSLEELKEEIKQSEGDPHIKQQRRQRAMDIATNRMLRDVPDADVVIVNPTHYAVALKWDRARRGAPFCLAKGVDEVAARIREVAVEAGVPMRSDPPTARAIYGSVEIGDEVKPEHYKAVAAAIRFAEEMRTRAKGL</sequence>
<gene>
    <name evidence="4" type="ORF">NHU_03574</name>
</gene>
<dbReference type="GO" id="GO:0009306">
    <property type="term" value="P:protein secretion"/>
    <property type="evidence" value="ECO:0007669"/>
    <property type="project" value="InterPro"/>
</dbReference>
<dbReference type="PRINTS" id="PR00950">
    <property type="entry name" value="TYPE3IMSPROT"/>
</dbReference>
<dbReference type="PANTHER" id="PTHR30531:SF12">
    <property type="entry name" value="FLAGELLAR BIOSYNTHETIC PROTEIN FLHB"/>
    <property type="match status" value="1"/>
</dbReference>
<dbReference type="Gene3D" id="3.40.1690.10">
    <property type="entry name" value="secretion proteins EscU"/>
    <property type="match status" value="1"/>
</dbReference>
<reference evidence="4 5" key="1">
    <citation type="submission" date="2015-02" db="EMBL/GenBank/DDBJ databases">
        <title>Genome sequene of Rhodovulum sulfidophilum DSM 2351.</title>
        <authorList>
            <person name="Nagao N."/>
        </authorList>
    </citation>
    <scope>NUCLEOTIDE SEQUENCE [LARGE SCALE GENOMIC DNA]</scope>
    <source>
        <strain evidence="4 5">DSM 2351</strain>
    </source>
</reference>
<evidence type="ECO:0000256" key="2">
    <source>
        <dbReference type="SAM" id="MobiDB-lite"/>
    </source>
</evidence>
<accession>A0A0D6B6Q2</accession>
<dbReference type="AlphaFoldDB" id="A0A0D6B6Q2"/>
<keyword evidence="3" id="KW-0472">Membrane</keyword>
<feature type="compositionally biased region" description="Basic and acidic residues" evidence="2">
    <location>
        <begin position="7"/>
        <end position="25"/>
    </location>
</feature>
<dbReference type="Pfam" id="PF01312">
    <property type="entry name" value="Bac_export_2"/>
    <property type="match status" value="1"/>
</dbReference>
<feature type="region of interest" description="Disordered" evidence="2">
    <location>
        <begin position="1"/>
        <end position="25"/>
    </location>
</feature>
<feature type="transmembrane region" description="Helical" evidence="3">
    <location>
        <begin position="33"/>
        <end position="55"/>
    </location>
</feature>
<keyword evidence="3" id="KW-0812">Transmembrane</keyword>
<keyword evidence="4" id="KW-0282">Flagellum</keyword>
<feature type="transmembrane region" description="Helical" evidence="3">
    <location>
        <begin position="188"/>
        <end position="213"/>
    </location>
</feature>
<dbReference type="InterPro" id="IPR006135">
    <property type="entry name" value="T3SS_substrate_exporter"/>
</dbReference>
<proteinExistence type="inferred from homology"/>
<protein>
    <submittedName>
        <fullName evidence="4">Flagellar biosynthetic protein FlhB</fullName>
    </submittedName>
</protein>
<evidence type="ECO:0000313" key="5">
    <source>
        <dbReference type="Proteomes" id="UP000064912"/>
    </source>
</evidence>
<dbReference type="PANTHER" id="PTHR30531">
    <property type="entry name" value="FLAGELLAR BIOSYNTHETIC PROTEIN FLHB"/>
    <property type="match status" value="1"/>
</dbReference>
<dbReference type="InterPro" id="IPR029025">
    <property type="entry name" value="T3SS_substrate_exporter_C"/>
</dbReference>
<name>A0A0D6B6Q2_RHOSU</name>
<feature type="transmembrane region" description="Helical" evidence="3">
    <location>
        <begin position="91"/>
        <end position="112"/>
    </location>
</feature>
<dbReference type="Proteomes" id="UP000064912">
    <property type="component" value="Chromosome"/>
</dbReference>
<keyword evidence="3" id="KW-1133">Transmembrane helix</keyword>
<dbReference type="Gene3D" id="6.10.250.2080">
    <property type="match status" value="1"/>
</dbReference>
<feature type="transmembrane region" description="Helical" evidence="3">
    <location>
        <begin position="152"/>
        <end position="168"/>
    </location>
</feature>
<dbReference type="GO" id="GO:0005886">
    <property type="term" value="C:plasma membrane"/>
    <property type="evidence" value="ECO:0007669"/>
    <property type="project" value="TreeGrafter"/>
</dbReference>
<keyword evidence="4" id="KW-0969">Cilium</keyword>
<evidence type="ECO:0000313" key="4">
    <source>
        <dbReference type="EMBL" id="BAQ70706.1"/>
    </source>
</evidence>
<dbReference type="KEGG" id="rsu:NHU_03574"/>
<dbReference type="SUPFAM" id="SSF160544">
    <property type="entry name" value="EscU C-terminal domain-like"/>
    <property type="match status" value="1"/>
</dbReference>
<comment type="similarity">
    <text evidence="1">Belongs to the type III secretion exporter family.</text>
</comment>
<dbReference type="PATRIC" id="fig|35806.4.peg.3670"/>
<evidence type="ECO:0000256" key="3">
    <source>
        <dbReference type="SAM" id="Phobius"/>
    </source>
</evidence>
<keyword evidence="4" id="KW-0966">Cell projection</keyword>
<dbReference type="eggNOG" id="COG1377">
    <property type="taxonomic scope" value="Bacteria"/>
</dbReference>